<evidence type="ECO:0000256" key="1">
    <source>
        <dbReference type="SAM" id="SignalP"/>
    </source>
</evidence>
<reference evidence="2" key="1">
    <citation type="journal article" date="2020" name="Stud. Mycol.">
        <title>101 Dothideomycetes genomes: a test case for predicting lifestyles and emergence of pathogens.</title>
        <authorList>
            <person name="Haridas S."/>
            <person name="Albert R."/>
            <person name="Binder M."/>
            <person name="Bloem J."/>
            <person name="Labutti K."/>
            <person name="Salamov A."/>
            <person name="Andreopoulos B."/>
            <person name="Baker S."/>
            <person name="Barry K."/>
            <person name="Bills G."/>
            <person name="Bluhm B."/>
            <person name="Cannon C."/>
            <person name="Castanera R."/>
            <person name="Culley D."/>
            <person name="Daum C."/>
            <person name="Ezra D."/>
            <person name="Gonzalez J."/>
            <person name="Henrissat B."/>
            <person name="Kuo A."/>
            <person name="Liang C."/>
            <person name="Lipzen A."/>
            <person name="Lutzoni F."/>
            <person name="Magnuson J."/>
            <person name="Mondo S."/>
            <person name="Nolan M."/>
            <person name="Ohm R."/>
            <person name="Pangilinan J."/>
            <person name="Park H.-J."/>
            <person name="Ramirez L."/>
            <person name="Alfaro M."/>
            <person name="Sun H."/>
            <person name="Tritt A."/>
            <person name="Yoshinaga Y."/>
            <person name="Zwiers L.-H."/>
            <person name="Turgeon B."/>
            <person name="Goodwin S."/>
            <person name="Spatafora J."/>
            <person name="Crous P."/>
            <person name="Grigoriev I."/>
        </authorList>
    </citation>
    <scope>NUCLEOTIDE SEQUENCE</scope>
    <source>
        <strain evidence="2">CBS 109.77</strain>
    </source>
</reference>
<sequence length="72" mass="7790">MASGGWSLFRLAVGSALRIVVLLPEISSEATQARGQRWNQRTVSEDLRDRVATNLALESWSGQSCVAAVSKT</sequence>
<evidence type="ECO:0000313" key="2">
    <source>
        <dbReference type="EMBL" id="KAF2798366.1"/>
    </source>
</evidence>
<dbReference type="Proteomes" id="UP000799757">
    <property type="component" value="Unassembled WGS sequence"/>
</dbReference>
<feature type="chain" id="PRO_5025543994" description="Secreted protein" evidence="1">
    <location>
        <begin position="17"/>
        <end position="72"/>
    </location>
</feature>
<dbReference type="AlphaFoldDB" id="A0A6A6XP92"/>
<dbReference type="EMBL" id="MU001785">
    <property type="protein sequence ID" value="KAF2798366.1"/>
    <property type="molecule type" value="Genomic_DNA"/>
</dbReference>
<keyword evidence="3" id="KW-1185">Reference proteome</keyword>
<evidence type="ECO:0000313" key="3">
    <source>
        <dbReference type="Proteomes" id="UP000799757"/>
    </source>
</evidence>
<gene>
    <name evidence="2" type="ORF">K505DRAFT_321906</name>
</gene>
<name>A0A6A6XP92_9PLEO</name>
<protein>
    <recommendedName>
        <fullName evidence="4">Secreted protein</fullName>
    </recommendedName>
</protein>
<keyword evidence="1" id="KW-0732">Signal</keyword>
<organism evidence="2 3">
    <name type="scientific">Melanomma pulvis-pyrius CBS 109.77</name>
    <dbReference type="NCBI Taxonomy" id="1314802"/>
    <lineage>
        <taxon>Eukaryota</taxon>
        <taxon>Fungi</taxon>
        <taxon>Dikarya</taxon>
        <taxon>Ascomycota</taxon>
        <taxon>Pezizomycotina</taxon>
        <taxon>Dothideomycetes</taxon>
        <taxon>Pleosporomycetidae</taxon>
        <taxon>Pleosporales</taxon>
        <taxon>Melanommataceae</taxon>
        <taxon>Melanomma</taxon>
    </lineage>
</organism>
<accession>A0A6A6XP92</accession>
<evidence type="ECO:0008006" key="4">
    <source>
        <dbReference type="Google" id="ProtNLM"/>
    </source>
</evidence>
<feature type="signal peptide" evidence="1">
    <location>
        <begin position="1"/>
        <end position="16"/>
    </location>
</feature>
<proteinExistence type="predicted"/>